<evidence type="ECO:0000313" key="2">
    <source>
        <dbReference type="Proteomes" id="UP000001847"/>
    </source>
</evidence>
<dbReference type="HOGENOM" id="CLU_3044891_0_0_12"/>
<keyword evidence="2" id="KW-1185">Reference proteome</keyword>
<accession>B0SKB8</accession>
<sequence length="54" mass="6509">MNWNCNDKNKFHEIKILVHDATKIIIVQDRLLLNSIFFFDIHSLYESCRIIECI</sequence>
<dbReference type="KEGG" id="lbi:LEPBI_I0214"/>
<name>B0SKB8_LEPBP</name>
<protein>
    <submittedName>
        <fullName evidence="1">Uncharacterized protein</fullName>
    </submittedName>
</protein>
<gene>
    <name evidence="1" type="ordered locus">LEPBI_I0214</name>
</gene>
<dbReference type="EMBL" id="CP000786">
    <property type="protein sequence ID" value="ABZ96359.1"/>
    <property type="molecule type" value="Genomic_DNA"/>
</dbReference>
<dbReference type="AlphaFoldDB" id="B0SKB8"/>
<evidence type="ECO:0000313" key="1">
    <source>
        <dbReference type="EMBL" id="ABZ96359.1"/>
    </source>
</evidence>
<organism evidence="1 2">
    <name type="scientific">Leptospira biflexa serovar Patoc (strain Patoc 1 / ATCC 23582 / Paris)</name>
    <dbReference type="NCBI Taxonomy" id="456481"/>
    <lineage>
        <taxon>Bacteria</taxon>
        <taxon>Pseudomonadati</taxon>
        <taxon>Spirochaetota</taxon>
        <taxon>Spirochaetia</taxon>
        <taxon>Leptospirales</taxon>
        <taxon>Leptospiraceae</taxon>
        <taxon>Leptospira</taxon>
    </lineage>
</organism>
<proteinExistence type="predicted"/>
<dbReference type="Proteomes" id="UP000001847">
    <property type="component" value="Chromosome I"/>
</dbReference>
<reference evidence="1 2" key="1">
    <citation type="journal article" date="2008" name="PLoS ONE">
        <title>Genome sequence of the saprophyte Leptospira biflexa provides insights into the evolution of Leptospira and the pathogenesis of leptospirosis.</title>
        <authorList>
            <person name="Picardeau M."/>
            <person name="Bulach D.M."/>
            <person name="Bouchier C."/>
            <person name="Zuerner R.L."/>
            <person name="Zidane N."/>
            <person name="Wilson P.J."/>
            <person name="Creno S."/>
            <person name="Kuczek E.S."/>
            <person name="Bommezzadri S."/>
            <person name="Davis J.C."/>
            <person name="McGrath A."/>
            <person name="Johnson M.J."/>
            <person name="Boursaux-Eude C."/>
            <person name="Seemann T."/>
            <person name="Rouy Z."/>
            <person name="Coppel R.L."/>
            <person name="Rood J.I."/>
            <person name="Lajus A."/>
            <person name="Davies J.K."/>
            <person name="Medigue C."/>
            <person name="Adler B."/>
        </authorList>
    </citation>
    <scope>NUCLEOTIDE SEQUENCE [LARGE SCALE GENOMIC DNA]</scope>
    <source>
        <strain evidence="2">Patoc 1 / ATCC 23582 / Paris</strain>
    </source>
</reference>